<evidence type="ECO:0000256" key="1">
    <source>
        <dbReference type="ARBA" id="ARBA00009175"/>
    </source>
</evidence>
<reference evidence="5 6" key="1">
    <citation type="submission" date="2020-08" db="EMBL/GenBank/DDBJ databases">
        <title>Sequencing the genomes of 1000 actinobacteria strains.</title>
        <authorList>
            <person name="Klenk H.-P."/>
        </authorList>
    </citation>
    <scope>NUCLEOTIDE SEQUENCE [LARGE SCALE GENOMIC DNA]</scope>
    <source>
        <strain evidence="5 6">DSM 22826</strain>
    </source>
</reference>
<evidence type="ECO:0000313" key="5">
    <source>
        <dbReference type="EMBL" id="MBB2996168.1"/>
    </source>
</evidence>
<comment type="similarity">
    <text evidence="1">Belongs to the bacterial solute-binding protein ModA family.</text>
</comment>
<dbReference type="Gene3D" id="3.40.190.10">
    <property type="entry name" value="Periplasmic binding protein-like II"/>
    <property type="match status" value="2"/>
</dbReference>
<dbReference type="Proteomes" id="UP000523000">
    <property type="component" value="Unassembled WGS sequence"/>
</dbReference>
<dbReference type="GO" id="GO:0046872">
    <property type="term" value="F:metal ion binding"/>
    <property type="evidence" value="ECO:0007669"/>
    <property type="project" value="UniProtKB-KW"/>
</dbReference>
<accession>A0A839QID7</accession>
<dbReference type="AlphaFoldDB" id="A0A839QID7"/>
<dbReference type="RefSeq" id="WP_183511364.1">
    <property type="nucleotide sequence ID" value="NZ_BAABGK010000002.1"/>
</dbReference>
<dbReference type="InterPro" id="IPR005950">
    <property type="entry name" value="ModA"/>
</dbReference>
<dbReference type="Pfam" id="PF13531">
    <property type="entry name" value="SBP_bac_11"/>
    <property type="match status" value="1"/>
</dbReference>
<keyword evidence="6" id="KW-1185">Reference proteome</keyword>
<keyword evidence="2 4" id="KW-0479">Metal-binding</keyword>
<dbReference type="NCBIfam" id="TIGR01256">
    <property type="entry name" value="modA"/>
    <property type="match status" value="1"/>
</dbReference>
<dbReference type="GO" id="GO:0015689">
    <property type="term" value="P:molybdate ion transport"/>
    <property type="evidence" value="ECO:0007669"/>
    <property type="project" value="InterPro"/>
</dbReference>
<evidence type="ECO:0000313" key="6">
    <source>
        <dbReference type="Proteomes" id="UP000523000"/>
    </source>
</evidence>
<feature type="binding site" evidence="4">
    <location>
        <position position="199"/>
    </location>
    <ligand>
        <name>molybdate</name>
        <dbReference type="ChEBI" id="CHEBI:36264"/>
    </ligand>
</feature>
<dbReference type="InterPro" id="IPR050682">
    <property type="entry name" value="ModA/WtpA"/>
</dbReference>
<dbReference type="SUPFAM" id="SSF53850">
    <property type="entry name" value="Periplasmic binding protein-like II"/>
    <property type="match status" value="1"/>
</dbReference>
<dbReference type="PIRSF" id="PIRSF004846">
    <property type="entry name" value="ModA"/>
    <property type="match status" value="1"/>
</dbReference>
<keyword evidence="3" id="KW-0732">Signal</keyword>
<dbReference type="GO" id="GO:0030973">
    <property type="term" value="F:molybdate ion binding"/>
    <property type="evidence" value="ECO:0007669"/>
    <property type="project" value="TreeGrafter"/>
</dbReference>
<dbReference type="PANTHER" id="PTHR30632">
    <property type="entry name" value="MOLYBDATE-BINDING PERIPLASMIC PROTEIN"/>
    <property type="match status" value="1"/>
</dbReference>
<evidence type="ECO:0000256" key="2">
    <source>
        <dbReference type="ARBA" id="ARBA00022723"/>
    </source>
</evidence>
<dbReference type="PANTHER" id="PTHR30632:SF0">
    <property type="entry name" value="SULFATE-BINDING PROTEIN"/>
    <property type="match status" value="1"/>
</dbReference>
<proteinExistence type="inferred from homology"/>
<organism evidence="5 6">
    <name type="scientific">Paeniglutamicibacter cryotolerans</name>
    <dbReference type="NCBI Taxonomy" id="670079"/>
    <lineage>
        <taxon>Bacteria</taxon>
        <taxon>Bacillati</taxon>
        <taxon>Actinomycetota</taxon>
        <taxon>Actinomycetes</taxon>
        <taxon>Micrococcales</taxon>
        <taxon>Micrococcaceae</taxon>
        <taxon>Paeniglutamicibacter</taxon>
    </lineage>
</organism>
<evidence type="ECO:0000256" key="4">
    <source>
        <dbReference type="PIRSR" id="PIRSR004846-1"/>
    </source>
</evidence>
<sequence length="259" mass="26319">MISKKGATALRTRQCIAVAVPLLVGLVLVTGCQSSAAGNDTGGATVTFSAAASLTDLGPELISAYGTETGSKDKIVLNIGSSAQLVQQANADKAPDVLVTADTPAIDGLDHLDEFDRMGDVATNKLVLAVPATSSVDSAAELPADATVALCAPSVPCGRAANSYLESRGLKLARSSEEDNVRAVLTKLTSGQVDAGFVYATDAAAAGDKVKAIMLDGLAPNVYPLLVAKTAPAGAMEFAHWLEGDSAGALFEQAGFERP</sequence>
<comment type="caution">
    <text evidence="5">The sequence shown here is derived from an EMBL/GenBank/DDBJ whole genome shotgun (WGS) entry which is preliminary data.</text>
</comment>
<feature type="binding site" evidence="4">
    <location>
        <position position="82"/>
    </location>
    <ligand>
        <name>molybdate</name>
        <dbReference type="ChEBI" id="CHEBI:36264"/>
    </ligand>
</feature>
<evidence type="ECO:0000256" key="3">
    <source>
        <dbReference type="ARBA" id="ARBA00022729"/>
    </source>
</evidence>
<protein>
    <submittedName>
        <fullName evidence="5">Molybdate transport system substrate-binding protein</fullName>
    </submittedName>
</protein>
<gene>
    <name evidence="5" type="ORF">E9229_002359</name>
</gene>
<dbReference type="PROSITE" id="PS51257">
    <property type="entry name" value="PROKAR_LIPOPROTEIN"/>
    <property type="match status" value="1"/>
</dbReference>
<name>A0A839QID7_9MICC</name>
<keyword evidence="4" id="KW-0500">Molybdenum</keyword>
<dbReference type="EMBL" id="JACHVS010000001">
    <property type="protein sequence ID" value="MBB2996168.1"/>
    <property type="molecule type" value="Genomic_DNA"/>
</dbReference>
<feature type="binding site" evidence="4">
    <location>
        <position position="53"/>
    </location>
    <ligand>
        <name>molybdate</name>
        <dbReference type="ChEBI" id="CHEBI:36264"/>
    </ligand>
</feature>
<feature type="binding site" evidence="4">
    <location>
        <position position="181"/>
    </location>
    <ligand>
        <name>molybdate</name>
        <dbReference type="ChEBI" id="CHEBI:36264"/>
    </ligand>
</feature>